<name>A0A1G4MAY7_LACFM</name>
<evidence type="ECO:0000313" key="3">
    <source>
        <dbReference type="Proteomes" id="UP000190831"/>
    </source>
</evidence>
<feature type="compositionally biased region" description="Basic residues" evidence="1">
    <location>
        <begin position="211"/>
        <end position="220"/>
    </location>
</feature>
<accession>A0A1G4MAY7</accession>
<dbReference type="AlphaFoldDB" id="A0A1G4MAY7"/>
<gene>
    <name evidence="2" type="ORF">LAFE_0C13784G</name>
</gene>
<evidence type="ECO:0000256" key="1">
    <source>
        <dbReference type="SAM" id="MobiDB-lite"/>
    </source>
</evidence>
<feature type="compositionally biased region" description="Basic residues" evidence="1">
    <location>
        <begin position="231"/>
        <end position="243"/>
    </location>
</feature>
<organism evidence="2 3">
    <name type="scientific">Lachancea fermentati</name>
    <name type="common">Zygosaccharomyces fermentati</name>
    <dbReference type="NCBI Taxonomy" id="4955"/>
    <lineage>
        <taxon>Eukaryota</taxon>
        <taxon>Fungi</taxon>
        <taxon>Dikarya</taxon>
        <taxon>Ascomycota</taxon>
        <taxon>Saccharomycotina</taxon>
        <taxon>Saccharomycetes</taxon>
        <taxon>Saccharomycetales</taxon>
        <taxon>Saccharomycetaceae</taxon>
        <taxon>Lachancea</taxon>
    </lineage>
</organism>
<keyword evidence="3" id="KW-1185">Reference proteome</keyword>
<reference evidence="2 3" key="1">
    <citation type="submission" date="2016-03" db="EMBL/GenBank/DDBJ databases">
        <authorList>
            <person name="Devillers H."/>
        </authorList>
    </citation>
    <scope>NUCLEOTIDE SEQUENCE [LARGE SCALE GENOMIC DNA]</scope>
    <source>
        <strain evidence="2">CBS 6772</strain>
    </source>
</reference>
<feature type="compositionally biased region" description="Basic residues" evidence="1">
    <location>
        <begin position="283"/>
        <end position="292"/>
    </location>
</feature>
<feature type="region of interest" description="Disordered" evidence="1">
    <location>
        <begin position="80"/>
        <end position="131"/>
    </location>
</feature>
<evidence type="ECO:0000313" key="2">
    <source>
        <dbReference type="EMBL" id="SCW00868.1"/>
    </source>
</evidence>
<feature type="compositionally biased region" description="Basic residues" evidence="1">
    <location>
        <begin position="36"/>
        <end position="50"/>
    </location>
</feature>
<sequence>MEEESLIDFLLRDEVVAMEEEWRFRPLLRSTESKQIRSKKKPGRRIKKTRSPIVQNEIEDTANELVDLILKEPGFSRFQPIDSNRQRFESQLRIPDTNSNTTEHKRASRPKRKDQRNKNDRAGTKNLNNGLQESDQDIFEFKFELLSIENDYDSKRTGTKRENHRKSKRDSSKFFIKSERVLEGQLIMESLENRDANNNSVVKELVDGSSRKSRRNHRTKQNQACDSPLKLNRRKRDRQRKSNLKNGDIANVKAEIKMEENDSKQNLSTGRSKSKKTRESKSKKIREKKKTYLLKLKLNLENRITN</sequence>
<protein>
    <submittedName>
        <fullName evidence="2">LAFE_0C13784g1_1</fullName>
    </submittedName>
</protein>
<proteinExistence type="predicted"/>
<dbReference type="Proteomes" id="UP000190831">
    <property type="component" value="Chromosome C"/>
</dbReference>
<feature type="region of interest" description="Disordered" evidence="1">
    <location>
        <begin position="31"/>
        <end position="51"/>
    </location>
</feature>
<feature type="region of interest" description="Disordered" evidence="1">
    <location>
        <begin position="205"/>
        <end position="292"/>
    </location>
</feature>
<dbReference type="EMBL" id="LT598485">
    <property type="protein sequence ID" value="SCW00868.1"/>
    <property type="molecule type" value="Genomic_DNA"/>
</dbReference>
<feature type="compositionally biased region" description="Basic residues" evidence="1">
    <location>
        <begin position="106"/>
        <end position="115"/>
    </location>
</feature>
<feature type="compositionally biased region" description="Basic and acidic residues" evidence="1">
    <location>
        <begin position="254"/>
        <end position="263"/>
    </location>
</feature>